<dbReference type="Ensembl" id="ENSCABT00000006112.1">
    <property type="protein sequence ID" value="ENSCABP00000005620.1"/>
    <property type="gene ID" value="ENSCABG00000004241.1"/>
</dbReference>
<reference evidence="1" key="2">
    <citation type="submission" date="2025-09" db="UniProtKB">
        <authorList>
            <consortium name="Ensembl"/>
        </authorList>
    </citation>
    <scope>IDENTIFICATION</scope>
</reference>
<dbReference type="Proteomes" id="UP000694404">
    <property type="component" value="Unplaced"/>
</dbReference>
<sequence>EPRLTLPDPCGSSSPSKRGFEAIEKELLEDYRFGRQQLIEIWGHASAMAVTKVRAALCQEGACQDLEQGVCVWVGESAPLLTTAAETSVP</sequence>
<accession>A0A8C0G9U1</accession>
<name>A0A8C0G9U1_CHEAB</name>
<evidence type="ECO:0000313" key="2">
    <source>
        <dbReference type="Proteomes" id="UP000694404"/>
    </source>
</evidence>
<protein>
    <submittedName>
        <fullName evidence="1">Uncharacterized protein</fullName>
    </submittedName>
</protein>
<organism evidence="1 2">
    <name type="scientific">Chelonoidis abingdonii</name>
    <name type="common">Abingdon island giant tortoise</name>
    <name type="synonym">Testudo abingdonii</name>
    <dbReference type="NCBI Taxonomy" id="106734"/>
    <lineage>
        <taxon>Eukaryota</taxon>
        <taxon>Metazoa</taxon>
        <taxon>Chordata</taxon>
        <taxon>Craniata</taxon>
        <taxon>Vertebrata</taxon>
        <taxon>Euteleostomi</taxon>
        <taxon>Archelosauria</taxon>
        <taxon>Testudinata</taxon>
        <taxon>Testudines</taxon>
        <taxon>Cryptodira</taxon>
        <taxon>Durocryptodira</taxon>
        <taxon>Testudinoidea</taxon>
        <taxon>Testudinidae</taxon>
        <taxon>Chelonoidis</taxon>
    </lineage>
</organism>
<dbReference type="AlphaFoldDB" id="A0A8C0G9U1"/>
<keyword evidence="2" id="KW-1185">Reference proteome</keyword>
<evidence type="ECO:0000313" key="1">
    <source>
        <dbReference type="Ensembl" id="ENSCABP00000005620.1"/>
    </source>
</evidence>
<reference evidence="1" key="1">
    <citation type="submission" date="2025-08" db="UniProtKB">
        <authorList>
            <consortium name="Ensembl"/>
        </authorList>
    </citation>
    <scope>IDENTIFICATION</scope>
</reference>
<proteinExistence type="predicted"/>
<dbReference type="GeneTree" id="ENSGT00960000189525"/>